<dbReference type="PANTHER" id="PTHR13832:SF803">
    <property type="entry name" value="PROTEIN PHOSPHATASE 1G"/>
    <property type="match status" value="1"/>
</dbReference>
<dbReference type="AlphaFoldDB" id="A0AAD1UH84"/>
<dbReference type="GO" id="GO:0016020">
    <property type="term" value="C:membrane"/>
    <property type="evidence" value="ECO:0007669"/>
    <property type="project" value="UniProtKB-SubCell"/>
</dbReference>
<keyword evidence="8" id="KW-0460">Magnesium</keyword>
<evidence type="ECO:0000256" key="7">
    <source>
        <dbReference type="ARBA" id="ARBA00022801"/>
    </source>
</evidence>
<comment type="cofactor">
    <cofactor evidence="2">
        <name>Mg(2+)</name>
        <dbReference type="ChEBI" id="CHEBI:18420"/>
    </cofactor>
</comment>
<dbReference type="GO" id="GO:0004722">
    <property type="term" value="F:protein serine/threonine phosphatase activity"/>
    <property type="evidence" value="ECO:0007669"/>
    <property type="project" value="UniProtKB-EC"/>
</dbReference>
<evidence type="ECO:0000256" key="12">
    <source>
        <dbReference type="ARBA" id="ARBA00047761"/>
    </source>
</evidence>
<keyword evidence="6" id="KW-0479">Metal-binding</keyword>
<keyword evidence="11" id="KW-0464">Manganese</keyword>
<dbReference type="PROSITE" id="PS51746">
    <property type="entry name" value="PPM_2"/>
    <property type="match status" value="1"/>
</dbReference>
<keyword evidence="10" id="KW-0472">Membrane</keyword>
<evidence type="ECO:0000256" key="6">
    <source>
        <dbReference type="ARBA" id="ARBA00022723"/>
    </source>
</evidence>
<dbReference type="CDD" id="cd00143">
    <property type="entry name" value="PP2Cc"/>
    <property type="match status" value="1"/>
</dbReference>
<evidence type="ECO:0000256" key="10">
    <source>
        <dbReference type="ARBA" id="ARBA00023136"/>
    </source>
</evidence>
<feature type="region of interest" description="Disordered" evidence="15">
    <location>
        <begin position="1"/>
        <end position="20"/>
    </location>
</feature>
<evidence type="ECO:0000256" key="11">
    <source>
        <dbReference type="ARBA" id="ARBA00023211"/>
    </source>
</evidence>
<accession>A0AAD1UH84</accession>
<evidence type="ECO:0000256" key="5">
    <source>
        <dbReference type="ARBA" id="ARBA00013081"/>
    </source>
</evidence>
<feature type="compositionally biased region" description="Basic and acidic residues" evidence="15">
    <location>
        <begin position="9"/>
        <end position="18"/>
    </location>
</feature>
<evidence type="ECO:0000256" key="3">
    <source>
        <dbReference type="ARBA" id="ARBA00004170"/>
    </source>
</evidence>
<dbReference type="Proteomes" id="UP001295684">
    <property type="component" value="Unassembled WGS sequence"/>
</dbReference>
<protein>
    <recommendedName>
        <fullName evidence="5">protein-serine/threonine phosphatase</fullName>
        <ecNumber evidence="5">3.1.3.16</ecNumber>
    </recommendedName>
</protein>
<evidence type="ECO:0000256" key="1">
    <source>
        <dbReference type="ARBA" id="ARBA00001936"/>
    </source>
</evidence>
<dbReference type="SMART" id="SM00332">
    <property type="entry name" value="PP2Cc"/>
    <property type="match status" value="1"/>
</dbReference>
<keyword evidence="7 14" id="KW-0378">Hydrolase</keyword>
<evidence type="ECO:0000256" key="13">
    <source>
        <dbReference type="ARBA" id="ARBA00048336"/>
    </source>
</evidence>
<sequence>MGPYLSTPDKTKHSEDGSGAKLRYGATGMQGWRNTMEDSHIAHILDESPGSELAVFGVFDGHGGNQVAEWIRDNFAQEMFKFQSYADQDYSTALKETFIKMDELLKTPRVKKELEKYSGSDGGGMGAYSMGSDQDIAKTVGCTACVCIITSKEVICANAGDSRAVLCKKGVAYPLSEDHKPENPDEKARIVKAGGFVEENRVKGMLNLSRALGDLEYKLDPDLEVEDQMISCVPEIKIEKIDKNTEFLIIACDGIWDCLTNQEACDYIHEQASILKKKTGSMFKCSFLNERMFDKIIAEDIAASGGLGCDNMTSVIISINDKI</sequence>
<comment type="catalytic activity">
    <reaction evidence="13">
        <text>O-phospho-L-threonyl-[protein] + H2O = L-threonyl-[protein] + phosphate</text>
        <dbReference type="Rhea" id="RHEA:47004"/>
        <dbReference type="Rhea" id="RHEA-COMP:11060"/>
        <dbReference type="Rhea" id="RHEA-COMP:11605"/>
        <dbReference type="ChEBI" id="CHEBI:15377"/>
        <dbReference type="ChEBI" id="CHEBI:30013"/>
        <dbReference type="ChEBI" id="CHEBI:43474"/>
        <dbReference type="ChEBI" id="CHEBI:61977"/>
        <dbReference type="EC" id="3.1.3.16"/>
    </reaction>
</comment>
<evidence type="ECO:0000256" key="15">
    <source>
        <dbReference type="SAM" id="MobiDB-lite"/>
    </source>
</evidence>
<evidence type="ECO:0000313" key="17">
    <source>
        <dbReference type="EMBL" id="CAI2368582.1"/>
    </source>
</evidence>
<comment type="caution">
    <text evidence="17">The sequence shown here is derived from an EMBL/GenBank/DDBJ whole genome shotgun (WGS) entry which is preliminary data.</text>
</comment>
<evidence type="ECO:0000256" key="2">
    <source>
        <dbReference type="ARBA" id="ARBA00001946"/>
    </source>
</evidence>
<comment type="subcellular location">
    <subcellularLocation>
        <location evidence="3">Membrane</location>
        <topology evidence="3">Peripheral membrane protein</topology>
    </subcellularLocation>
</comment>
<dbReference type="InterPro" id="IPR015655">
    <property type="entry name" value="PP2C"/>
</dbReference>
<evidence type="ECO:0000256" key="8">
    <source>
        <dbReference type="ARBA" id="ARBA00022842"/>
    </source>
</evidence>
<dbReference type="EC" id="3.1.3.16" evidence="5"/>
<keyword evidence="18" id="KW-1185">Reference proteome</keyword>
<dbReference type="InterPro" id="IPR001932">
    <property type="entry name" value="PPM-type_phosphatase-like_dom"/>
</dbReference>
<evidence type="ECO:0000313" key="18">
    <source>
        <dbReference type="Proteomes" id="UP001295684"/>
    </source>
</evidence>
<dbReference type="PANTHER" id="PTHR13832">
    <property type="entry name" value="PROTEIN PHOSPHATASE 2C"/>
    <property type="match status" value="1"/>
</dbReference>
<keyword evidence="9 14" id="KW-0904">Protein phosphatase</keyword>
<comment type="similarity">
    <text evidence="4 14">Belongs to the PP2C family.</text>
</comment>
<evidence type="ECO:0000259" key="16">
    <source>
        <dbReference type="PROSITE" id="PS51746"/>
    </source>
</evidence>
<dbReference type="InterPro" id="IPR000222">
    <property type="entry name" value="PP2C_BS"/>
</dbReference>
<organism evidence="17 18">
    <name type="scientific">Euplotes crassus</name>
    <dbReference type="NCBI Taxonomy" id="5936"/>
    <lineage>
        <taxon>Eukaryota</taxon>
        <taxon>Sar</taxon>
        <taxon>Alveolata</taxon>
        <taxon>Ciliophora</taxon>
        <taxon>Intramacronucleata</taxon>
        <taxon>Spirotrichea</taxon>
        <taxon>Hypotrichia</taxon>
        <taxon>Euplotida</taxon>
        <taxon>Euplotidae</taxon>
        <taxon>Moneuplotes</taxon>
    </lineage>
</organism>
<dbReference type="SUPFAM" id="SSF81606">
    <property type="entry name" value="PP2C-like"/>
    <property type="match status" value="1"/>
</dbReference>
<dbReference type="PROSITE" id="PS01032">
    <property type="entry name" value="PPM_1"/>
    <property type="match status" value="1"/>
</dbReference>
<comment type="catalytic activity">
    <reaction evidence="12">
        <text>O-phospho-L-seryl-[protein] + H2O = L-seryl-[protein] + phosphate</text>
        <dbReference type="Rhea" id="RHEA:20629"/>
        <dbReference type="Rhea" id="RHEA-COMP:9863"/>
        <dbReference type="Rhea" id="RHEA-COMP:11604"/>
        <dbReference type="ChEBI" id="CHEBI:15377"/>
        <dbReference type="ChEBI" id="CHEBI:29999"/>
        <dbReference type="ChEBI" id="CHEBI:43474"/>
        <dbReference type="ChEBI" id="CHEBI:83421"/>
        <dbReference type="EC" id="3.1.3.16"/>
    </reaction>
</comment>
<reference evidence="17" key="1">
    <citation type="submission" date="2023-07" db="EMBL/GenBank/DDBJ databases">
        <authorList>
            <consortium name="AG Swart"/>
            <person name="Singh M."/>
            <person name="Singh A."/>
            <person name="Seah K."/>
            <person name="Emmerich C."/>
        </authorList>
    </citation>
    <scope>NUCLEOTIDE SEQUENCE</scope>
    <source>
        <strain evidence="17">DP1</strain>
    </source>
</reference>
<proteinExistence type="inferred from homology"/>
<evidence type="ECO:0000256" key="14">
    <source>
        <dbReference type="RuleBase" id="RU003465"/>
    </source>
</evidence>
<gene>
    <name evidence="17" type="ORF">ECRASSUSDP1_LOCUS9876</name>
</gene>
<evidence type="ECO:0000256" key="4">
    <source>
        <dbReference type="ARBA" id="ARBA00006702"/>
    </source>
</evidence>
<dbReference type="GO" id="GO:0046872">
    <property type="term" value="F:metal ion binding"/>
    <property type="evidence" value="ECO:0007669"/>
    <property type="project" value="UniProtKB-KW"/>
</dbReference>
<dbReference type="EMBL" id="CAMPGE010009716">
    <property type="protein sequence ID" value="CAI2368582.1"/>
    <property type="molecule type" value="Genomic_DNA"/>
</dbReference>
<evidence type="ECO:0000256" key="9">
    <source>
        <dbReference type="ARBA" id="ARBA00022912"/>
    </source>
</evidence>
<dbReference type="InterPro" id="IPR036457">
    <property type="entry name" value="PPM-type-like_dom_sf"/>
</dbReference>
<dbReference type="Pfam" id="PF00481">
    <property type="entry name" value="PP2C"/>
    <property type="match status" value="1"/>
</dbReference>
<feature type="domain" description="PPM-type phosphatase" evidence="16">
    <location>
        <begin position="23"/>
        <end position="319"/>
    </location>
</feature>
<name>A0AAD1UH84_EUPCR</name>
<comment type="cofactor">
    <cofactor evidence="1">
        <name>Mn(2+)</name>
        <dbReference type="ChEBI" id="CHEBI:29035"/>
    </cofactor>
</comment>
<dbReference type="Gene3D" id="3.60.40.10">
    <property type="entry name" value="PPM-type phosphatase domain"/>
    <property type="match status" value="1"/>
</dbReference>